<organism evidence="3 4">
    <name type="scientific">Senna tora</name>
    <dbReference type="NCBI Taxonomy" id="362788"/>
    <lineage>
        <taxon>Eukaryota</taxon>
        <taxon>Viridiplantae</taxon>
        <taxon>Streptophyta</taxon>
        <taxon>Embryophyta</taxon>
        <taxon>Tracheophyta</taxon>
        <taxon>Spermatophyta</taxon>
        <taxon>Magnoliopsida</taxon>
        <taxon>eudicotyledons</taxon>
        <taxon>Gunneridae</taxon>
        <taxon>Pentapetalae</taxon>
        <taxon>rosids</taxon>
        <taxon>fabids</taxon>
        <taxon>Fabales</taxon>
        <taxon>Fabaceae</taxon>
        <taxon>Caesalpinioideae</taxon>
        <taxon>Cassia clade</taxon>
        <taxon>Senna</taxon>
    </lineage>
</organism>
<proteinExistence type="predicted"/>
<dbReference type="GO" id="GO:0003676">
    <property type="term" value="F:nucleic acid binding"/>
    <property type="evidence" value="ECO:0007669"/>
    <property type="project" value="InterPro"/>
</dbReference>
<dbReference type="Pfam" id="PF13966">
    <property type="entry name" value="zf-RVT"/>
    <property type="match status" value="1"/>
</dbReference>
<reference evidence="3" key="1">
    <citation type="submission" date="2020-09" db="EMBL/GenBank/DDBJ databases">
        <title>Genome-Enabled Discovery of Anthraquinone Biosynthesis in Senna tora.</title>
        <authorList>
            <person name="Kang S.-H."/>
            <person name="Pandey R.P."/>
            <person name="Lee C.-M."/>
            <person name="Sim J.-S."/>
            <person name="Jeong J.-T."/>
            <person name="Choi B.-S."/>
            <person name="Jung M."/>
            <person name="Ginzburg D."/>
            <person name="Zhao K."/>
            <person name="Won S.Y."/>
            <person name="Oh T.-J."/>
            <person name="Yu Y."/>
            <person name="Kim N.-H."/>
            <person name="Lee O.R."/>
            <person name="Lee T.-H."/>
            <person name="Bashyal P."/>
            <person name="Kim T.-S."/>
            <person name="Lee W.-H."/>
            <person name="Kawkins C."/>
            <person name="Kim C.-K."/>
            <person name="Kim J.S."/>
            <person name="Ahn B.O."/>
            <person name="Rhee S.Y."/>
            <person name="Sohng J.K."/>
        </authorList>
    </citation>
    <scope>NUCLEOTIDE SEQUENCE</scope>
    <source>
        <tissue evidence="3">Leaf</tissue>
    </source>
</reference>
<dbReference type="InterPro" id="IPR026960">
    <property type="entry name" value="RVT-Znf"/>
</dbReference>
<feature type="domain" description="Reverse transcriptase zinc-binding" evidence="2">
    <location>
        <begin position="1"/>
        <end position="54"/>
    </location>
</feature>
<dbReference type="AlphaFoldDB" id="A0A835C8F9"/>
<dbReference type="Pfam" id="PF13456">
    <property type="entry name" value="RVT_3"/>
    <property type="match status" value="1"/>
</dbReference>
<dbReference type="Proteomes" id="UP000634136">
    <property type="component" value="Unassembled WGS sequence"/>
</dbReference>
<keyword evidence="4" id="KW-1185">Reference proteome</keyword>
<name>A0A835C8F9_9FABA</name>
<dbReference type="InterPro" id="IPR036397">
    <property type="entry name" value="RNaseH_sf"/>
</dbReference>
<evidence type="ECO:0000259" key="2">
    <source>
        <dbReference type="Pfam" id="PF13966"/>
    </source>
</evidence>
<comment type="caution">
    <text evidence="3">The sequence shown here is derived from an EMBL/GenBank/DDBJ whole genome shotgun (WGS) entry which is preliminary data.</text>
</comment>
<accession>A0A835C8F9</accession>
<dbReference type="OrthoDB" id="1428651at2759"/>
<dbReference type="GO" id="GO:0004523">
    <property type="term" value="F:RNA-DNA hybrid ribonuclease activity"/>
    <property type="evidence" value="ECO:0007669"/>
    <property type="project" value="InterPro"/>
</dbReference>
<dbReference type="PANTHER" id="PTHR47723">
    <property type="entry name" value="OS05G0353850 PROTEIN"/>
    <property type="match status" value="1"/>
</dbReference>
<gene>
    <name evidence="3" type="ORF">G2W53_009593</name>
</gene>
<dbReference type="EMBL" id="JAAIUW010000004">
    <property type="protein sequence ID" value="KAF7834734.1"/>
    <property type="molecule type" value="Genomic_DNA"/>
</dbReference>
<dbReference type="Gene3D" id="3.30.420.10">
    <property type="entry name" value="Ribonuclease H-like superfamily/Ribonuclease H"/>
    <property type="match status" value="1"/>
</dbReference>
<evidence type="ECO:0000313" key="4">
    <source>
        <dbReference type="Proteomes" id="UP000634136"/>
    </source>
</evidence>
<protein>
    <submittedName>
        <fullName evidence="3">Ribonuclease H</fullName>
    </submittedName>
</protein>
<dbReference type="InterPro" id="IPR053151">
    <property type="entry name" value="RNase_H-like"/>
</dbReference>
<dbReference type="PANTHER" id="PTHR47723:SF19">
    <property type="entry name" value="POLYNUCLEOTIDYL TRANSFERASE, RIBONUCLEASE H-LIKE SUPERFAMILY PROTEIN"/>
    <property type="match status" value="1"/>
</dbReference>
<evidence type="ECO:0000259" key="1">
    <source>
        <dbReference type="Pfam" id="PF13456"/>
    </source>
</evidence>
<dbReference type="InterPro" id="IPR002156">
    <property type="entry name" value="RNaseH_domain"/>
</dbReference>
<feature type="domain" description="RNase H type-1" evidence="1">
    <location>
        <begin position="116"/>
        <end position="203"/>
    </location>
</feature>
<evidence type="ECO:0000313" key="3">
    <source>
        <dbReference type="EMBL" id="KAF7834734.1"/>
    </source>
</evidence>
<sequence>MRHFMWRVCSEALPSRNALLKRRYVSSDLCPFCGSASETIEHMMLLCDWVKELWFISPLTLRISEFAVSRFDDWCCKMLTGHSELDDFNKVDDISRKGSVKCFWVVDGASEVVFASCALMAETKALIKAFSLCEKYGDTNIIFETDCAVFYDVVVTGSLVGRDWRCSEAMDMACLLKNSSTCSSFSLVCRQRNFAADWLAKNCVKGLVPLNWVTVIPIPFLVILKADFNIVFGSLNESTGVENMLEWIKVVKLVKEEKHIAGCVILLFQISELSTCMSTIVVLAFIFFNKYSSSVLIACVSLAPRLEVFLQHEG</sequence>